<reference evidence="2 3" key="1">
    <citation type="journal article" date="2019" name="Emerg. Microbes Infect.">
        <title>Comprehensive subspecies identification of 175 nontuberculous mycobacteria species based on 7547 genomic profiles.</title>
        <authorList>
            <person name="Matsumoto Y."/>
            <person name="Kinjo T."/>
            <person name="Motooka D."/>
            <person name="Nabeya D."/>
            <person name="Jung N."/>
            <person name="Uechi K."/>
            <person name="Horii T."/>
            <person name="Iida T."/>
            <person name="Fujita J."/>
            <person name="Nakamura S."/>
        </authorList>
    </citation>
    <scope>NUCLEOTIDE SEQUENCE [LARGE SCALE GENOMIC DNA]</scope>
    <source>
        <strain evidence="2 3">JCM 17899</strain>
    </source>
</reference>
<evidence type="ECO:0000313" key="3">
    <source>
        <dbReference type="Proteomes" id="UP000467193"/>
    </source>
</evidence>
<keyword evidence="1" id="KW-0812">Transmembrane</keyword>
<keyword evidence="3" id="KW-1185">Reference proteome</keyword>
<dbReference type="EMBL" id="AP022588">
    <property type="protein sequence ID" value="BBY27387.1"/>
    <property type="molecule type" value="Genomic_DNA"/>
</dbReference>
<dbReference type="Proteomes" id="UP000467193">
    <property type="component" value="Chromosome"/>
</dbReference>
<accession>A0A7I7QN47</accession>
<dbReference type="RefSeq" id="WP_163796270.1">
    <property type="nucleotide sequence ID" value="NZ_AP022588.1"/>
</dbReference>
<feature type="transmembrane region" description="Helical" evidence="1">
    <location>
        <begin position="55"/>
        <end position="76"/>
    </location>
</feature>
<dbReference type="KEGG" id="msei:MSEDJ_14830"/>
<gene>
    <name evidence="2" type="ORF">MSEDJ_14830</name>
</gene>
<protein>
    <recommendedName>
        <fullName evidence="4">Alkaline shock response membrane anchor protein AmaP</fullName>
    </recommendedName>
</protein>
<organism evidence="2 3">
    <name type="scientific">Mycolicibacterium sediminis</name>
    <dbReference type="NCBI Taxonomy" id="1286180"/>
    <lineage>
        <taxon>Bacteria</taxon>
        <taxon>Bacillati</taxon>
        <taxon>Actinomycetota</taxon>
        <taxon>Actinomycetes</taxon>
        <taxon>Mycobacteriales</taxon>
        <taxon>Mycobacteriaceae</taxon>
        <taxon>Mycolicibacterium</taxon>
    </lineage>
</organism>
<sequence>MTRTAVTLDRVASFVIGALLLGAAAVAILWSLNRLSGAPRELSAKPVLDASGQGWWPIALLAGGVLLVLIGLRWLAIHRPARRISDFTLSTPGGDQHFTADLGSLADATAVAVQAHPAVRSAKAVAIEDRGRPTVVVRATVDAASRLHDVVAAVDEAATTAVTMLGDGDVAVITRVRLPRNDRRGVR</sequence>
<feature type="transmembrane region" description="Helical" evidence="1">
    <location>
        <begin position="12"/>
        <end position="32"/>
    </location>
</feature>
<name>A0A7I7QN47_9MYCO</name>
<dbReference type="AlphaFoldDB" id="A0A7I7QN47"/>
<keyword evidence="1" id="KW-0472">Membrane</keyword>
<keyword evidence="1" id="KW-1133">Transmembrane helix</keyword>
<proteinExistence type="predicted"/>
<evidence type="ECO:0008006" key="4">
    <source>
        <dbReference type="Google" id="ProtNLM"/>
    </source>
</evidence>
<evidence type="ECO:0000313" key="2">
    <source>
        <dbReference type="EMBL" id="BBY27387.1"/>
    </source>
</evidence>
<evidence type="ECO:0000256" key="1">
    <source>
        <dbReference type="SAM" id="Phobius"/>
    </source>
</evidence>